<dbReference type="EMBL" id="UOGD01000108">
    <property type="protein sequence ID" value="VAX18605.1"/>
    <property type="molecule type" value="Genomic_DNA"/>
</dbReference>
<keyword evidence="2" id="KW-0560">Oxidoreductase</keyword>
<protein>
    <submittedName>
        <fullName evidence="3">Uncharacterized protein</fullName>
    </submittedName>
</protein>
<dbReference type="NCBIfam" id="NF004284">
    <property type="entry name" value="PRK05693.1"/>
    <property type="match status" value="1"/>
</dbReference>
<dbReference type="GO" id="GO:0016491">
    <property type="term" value="F:oxidoreductase activity"/>
    <property type="evidence" value="ECO:0007669"/>
    <property type="project" value="UniProtKB-KW"/>
</dbReference>
<dbReference type="SUPFAM" id="SSF51735">
    <property type="entry name" value="NAD(P)-binding Rossmann-fold domains"/>
    <property type="match status" value="1"/>
</dbReference>
<dbReference type="PANTHER" id="PTHR44169">
    <property type="entry name" value="NADPH-DEPENDENT 1-ACYLDIHYDROXYACETONE PHOSPHATE REDUCTASE"/>
    <property type="match status" value="1"/>
</dbReference>
<accession>A0A3B1CIL0</accession>
<name>A0A3B1CIL0_9ZZZZ</name>
<dbReference type="Pfam" id="PF00106">
    <property type="entry name" value="adh_short"/>
    <property type="match status" value="1"/>
</dbReference>
<proteinExistence type="inferred from homology"/>
<evidence type="ECO:0000313" key="3">
    <source>
        <dbReference type="EMBL" id="VAX18605.1"/>
    </source>
</evidence>
<gene>
    <name evidence="3" type="ORF">MNBD_IGNAVI01-2844</name>
</gene>
<dbReference type="PRINTS" id="PR00081">
    <property type="entry name" value="GDHRDH"/>
</dbReference>
<dbReference type="CDD" id="cd05374">
    <property type="entry name" value="17beta-HSD-like_SDR_c"/>
    <property type="match status" value="1"/>
</dbReference>
<evidence type="ECO:0000256" key="1">
    <source>
        <dbReference type="ARBA" id="ARBA00006484"/>
    </source>
</evidence>
<comment type="similarity">
    <text evidence="1">Belongs to the short-chain dehydrogenases/reductases (SDR) family.</text>
</comment>
<dbReference type="Gene3D" id="3.40.50.720">
    <property type="entry name" value="NAD(P)-binding Rossmann-like Domain"/>
    <property type="match status" value="1"/>
</dbReference>
<reference evidence="3" key="1">
    <citation type="submission" date="2018-06" db="EMBL/GenBank/DDBJ databases">
        <authorList>
            <person name="Zhirakovskaya E."/>
        </authorList>
    </citation>
    <scope>NUCLEOTIDE SEQUENCE</scope>
</reference>
<dbReference type="InterPro" id="IPR036291">
    <property type="entry name" value="NAD(P)-bd_dom_sf"/>
</dbReference>
<organism evidence="3">
    <name type="scientific">hydrothermal vent metagenome</name>
    <dbReference type="NCBI Taxonomy" id="652676"/>
    <lineage>
        <taxon>unclassified sequences</taxon>
        <taxon>metagenomes</taxon>
        <taxon>ecological metagenomes</taxon>
    </lineage>
</organism>
<dbReference type="InterPro" id="IPR020904">
    <property type="entry name" value="Sc_DH/Rdtase_CS"/>
</dbReference>
<evidence type="ECO:0000256" key="2">
    <source>
        <dbReference type="ARBA" id="ARBA00023002"/>
    </source>
</evidence>
<dbReference type="FunFam" id="3.40.50.720:FF:000261">
    <property type="entry name" value="NADPH-dependent 1-acyldihydroxyacetone phosphate reductase"/>
    <property type="match status" value="1"/>
</dbReference>
<dbReference type="PROSITE" id="PS00061">
    <property type="entry name" value="ADH_SHORT"/>
    <property type="match status" value="1"/>
</dbReference>
<sequence length="276" mass="29946">MQNKVVLITGCSSGIGKALALEFVNSGFKVVATARRKESISVLKEKGCNIEQLDVKNNDDQTRVVDSVLKEFGRIDILVNNAGYGLIAPAIDLTDEKIHQQFMTNVFAPLSLIKKVVPFMKQNGTGIIINIGSISGLVTTPFAGAYCASKAALHSFSDALRMELKPFRIKVMTVQPGAIKSNFGKASMKRASSNFSDNSWYKSLEVSILKRANGSQVVATPAEDFAKKIVSIVKKGNIPSSILIGKKSRSLPLLKKVLPAKMLDSILMKKFGLRSL</sequence>
<dbReference type="InterPro" id="IPR002347">
    <property type="entry name" value="SDR_fam"/>
</dbReference>
<dbReference type="PANTHER" id="PTHR44169:SF6">
    <property type="entry name" value="NADPH-DEPENDENT 1-ACYLDIHYDROXYACETONE PHOSPHATE REDUCTASE"/>
    <property type="match status" value="1"/>
</dbReference>
<dbReference type="AlphaFoldDB" id="A0A3B1CIL0"/>
<dbReference type="PRINTS" id="PR00080">
    <property type="entry name" value="SDRFAMILY"/>
</dbReference>